<sequence length="66" mass="7325">MRSCWSIGIPPNLSAGTVTSEPEVKRDDVIRSVSPCLTYSETETGKTQCGTWRKVQDCDRTAEICM</sequence>
<evidence type="ECO:0000313" key="2">
    <source>
        <dbReference type="Proteomes" id="UP001187343"/>
    </source>
</evidence>
<dbReference type="EMBL" id="JAUYZG010000019">
    <property type="protein sequence ID" value="KAK2879099.1"/>
    <property type="molecule type" value="Genomic_DNA"/>
</dbReference>
<comment type="caution">
    <text evidence="1">The sequence shown here is derived from an EMBL/GenBank/DDBJ whole genome shotgun (WGS) entry which is preliminary data.</text>
</comment>
<dbReference type="AlphaFoldDB" id="A0AA88TE34"/>
<name>A0AA88TE34_9TELE</name>
<keyword evidence="2" id="KW-1185">Reference proteome</keyword>
<reference evidence="1" key="1">
    <citation type="submission" date="2023-08" db="EMBL/GenBank/DDBJ databases">
        <title>Chromosome-level Genome Assembly of mud carp (Cirrhinus molitorella).</title>
        <authorList>
            <person name="Liu H."/>
        </authorList>
    </citation>
    <scope>NUCLEOTIDE SEQUENCE</scope>
    <source>
        <strain evidence="1">Prfri</strain>
        <tissue evidence="1">Muscle</tissue>
    </source>
</reference>
<evidence type="ECO:0000313" key="1">
    <source>
        <dbReference type="EMBL" id="KAK2879099.1"/>
    </source>
</evidence>
<organism evidence="1 2">
    <name type="scientific">Cirrhinus molitorella</name>
    <name type="common">mud carp</name>
    <dbReference type="NCBI Taxonomy" id="172907"/>
    <lineage>
        <taxon>Eukaryota</taxon>
        <taxon>Metazoa</taxon>
        <taxon>Chordata</taxon>
        <taxon>Craniata</taxon>
        <taxon>Vertebrata</taxon>
        <taxon>Euteleostomi</taxon>
        <taxon>Actinopterygii</taxon>
        <taxon>Neopterygii</taxon>
        <taxon>Teleostei</taxon>
        <taxon>Ostariophysi</taxon>
        <taxon>Cypriniformes</taxon>
        <taxon>Cyprinidae</taxon>
        <taxon>Labeoninae</taxon>
        <taxon>Labeonini</taxon>
        <taxon>Cirrhinus</taxon>
    </lineage>
</organism>
<protein>
    <submittedName>
        <fullName evidence="1">Uncharacterized protein</fullName>
    </submittedName>
</protein>
<accession>A0AA88TE34</accession>
<proteinExistence type="predicted"/>
<gene>
    <name evidence="1" type="ORF">Q8A67_019890</name>
</gene>
<dbReference type="Proteomes" id="UP001187343">
    <property type="component" value="Unassembled WGS sequence"/>
</dbReference>